<feature type="transmembrane region" description="Helical" evidence="1">
    <location>
        <begin position="33"/>
        <end position="56"/>
    </location>
</feature>
<keyword evidence="1" id="KW-0812">Transmembrane</keyword>
<sequence>MKVVVFLVSFVIFLASFAAFGYAFEVGDQNALAGAALFLGGILGVSVSFMIPFHLLPALD</sequence>
<dbReference type="EMBL" id="JANTHX010000008">
    <property type="protein sequence ID" value="MCS0500540.1"/>
    <property type="molecule type" value="Genomic_DNA"/>
</dbReference>
<evidence type="ECO:0000313" key="3">
    <source>
        <dbReference type="Proteomes" id="UP001205337"/>
    </source>
</evidence>
<dbReference type="Proteomes" id="UP001205337">
    <property type="component" value="Unassembled WGS sequence"/>
</dbReference>
<organism evidence="2 3">
    <name type="scientific">Protaetiibacter mangrovi</name>
    <dbReference type="NCBI Taxonomy" id="2970926"/>
    <lineage>
        <taxon>Bacteria</taxon>
        <taxon>Bacillati</taxon>
        <taxon>Actinomycetota</taxon>
        <taxon>Actinomycetes</taxon>
        <taxon>Micrococcales</taxon>
        <taxon>Microbacteriaceae</taxon>
        <taxon>Protaetiibacter</taxon>
    </lineage>
</organism>
<keyword evidence="1" id="KW-0472">Membrane</keyword>
<evidence type="ECO:0000313" key="2">
    <source>
        <dbReference type="EMBL" id="MCS0500540.1"/>
    </source>
</evidence>
<keyword evidence="3" id="KW-1185">Reference proteome</keyword>
<gene>
    <name evidence="2" type="ORF">NUH29_13380</name>
</gene>
<protein>
    <submittedName>
        <fullName evidence="2">Uncharacterized protein</fullName>
    </submittedName>
</protein>
<accession>A0ABT1ZIK8</accession>
<reference evidence="2 3" key="1">
    <citation type="submission" date="2022-08" db="EMBL/GenBank/DDBJ databases">
        <authorList>
            <person name="Li F."/>
        </authorList>
    </citation>
    <scope>NUCLEOTIDE SEQUENCE [LARGE SCALE GENOMIC DNA]</scope>
    <source>
        <strain evidence="2 3">10F1B-8-1</strain>
    </source>
</reference>
<proteinExistence type="predicted"/>
<name>A0ABT1ZIK8_9MICO</name>
<evidence type="ECO:0000256" key="1">
    <source>
        <dbReference type="SAM" id="Phobius"/>
    </source>
</evidence>
<keyword evidence="1" id="KW-1133">Transmembrane helix</keyword>
<dbReference type="RefSeq" id="WP_258799718.1">
    <property type="nucleotide sequence ID" value="NZ_JANTHX010000008.1"/>
</dbReference>
<comment type="caution">
    <text evidence="2">The sequence shown here is derived from an EMBL/GenBank/DDBJ whole genome shotgun (WGS) entry which is preliminary data.</text>
</comment>